<dbReference type="EMBL" id="LAQI01000195">
    <property type="protein sequence ID" value="KKY15404.1"/>
    <property type="molecule type" value="Genomic_DNA"/>
</dbReference>
<name>A0A0G2DXU0_9PEZI</name>
<organism evidence="7 8">
    <name type="scientific">Diplodia seriata</name>
    <dbReference type="NCBI Taxonomy" id="420778"/>
    <lineage>
        <taxon>Eukaryota</taxon>
        <taxon>Fungi</taxon>
        <taxon>Dikarya</taxon>
        <taxon>Ascomycota</taxon>
        <taxon>Pezizomycotina</taxon>
        <taxon>Dothideomycetes</taxon>
        <taxon>Dothideomycetes incertae sedis</taxon>
        <taxon>Botryosphaeriales</taxon>
        <taxon>Botryosphaeriaceae</taxon>
        <taxon>Diplodia</taxon>
    </lineage>
</organism>
<dbReference type="PANTHER" id="PTHR23507">
    <property type="entry name" value="ZGC:174356"/>
    <property type="match status" value="1"/>
</dbReference>
<feature type="transmembrane region" description="Helical" evidence="6">
    <location>
        <begin position="29"/>
        <end position="51"/>
    </location>
</feature>
<evidence type="ECO:0000256" key="4">
    <source>
        <dbReference type="ARBA" id="ARBA00023136"/>
    </source>
</evidence>
<dbReference type="GO" id="GO:0022857">
    <property type="term" value="F:transmembrane transporter activity"/>
    <property type="evidence" value="ECO:0007669"/>
    <property type="project" value="InterPro"/>
</dbReference>
<accession>A0A0G2DXU0</accession>
<dbReference type="GO" id="GO:0016020">
    <property type="term" value="C:membrane"/>
    <property type="evidence" value="ECO:0007669"/>
    <property type="project" value="UniProtKB-SubCell"/>
</dbReference>
<gene>
    <name evidence="7" type="ORF">UCDDS831_g07627</name>
</gene>
<sequence length="604" mass="63939">MAVESETTPLLPAQAQQEKPKSKWVEARILLMGFIMSLSMSFTQVPMLYAFRLMTCEEFYKTHETPPPGHDRCAVHEIEAETARQVTLVGTSTTIVGVMNLLLTGYVIKKLGPRFSMIQQTFFPVLRLMCQNVGVMVGGMNGIIIIQTTQLICLFGGPAGYMLVLNTFVSEIVTPAQRTAVFGKLQGIIMFGTALGYLLGGVSGDVFGIQAPWEVALCSMVFATLYAYLFLPYVAPPKQEEEKAGGKKQGLSRFLGPARMLAPQRWRLADGRVVRHYGVPLLFAGIFTGVLATGYIPTLIQMFSTIKFEFGTKENGVLMSYYCVIRGTFLTFAFPHIIDHGRAWFATSTLFNPNAATPAAAAVQPPPGPTTTTLLKPPTPTPTPRTRRVSAAEDMEAAISLGLEGNSPASGDPSAVVSDAHASTLTTTSTTNPTNSAFDLFFLKWSLVADGVLTGLATFCGASWHVFAVATLLPLASGSASAAKSVMIEMCPASQKADALGAISLVEMVASLSTLSIFGVVFSELAAAGRPQLVFVCNAAVAVAAAVMLVGCRFPPEGSERVGEEDGGDGGDGDEGSDGGSEGSGSLGGVLVKRVEERVPAGGK</sequence>
<evidence type="ECO:0000256" key="1">
    <source>
        <dbReference type="ARBA" id="ARBA00004141"/>
    </source>
</evidence>
<dbReference type="AlphaFoldDB" id="A0A0G2DXU0"/>
<feature type="transmembrane region" description="Helical" evidence="6">
    <location>
        <begin position="317"/>
        <end position="338"/>
    </location>
</feature>
<reference evidence="7 8" key="1">
    <citation type="submission" date="2015-03" db="EMBL/GenBank/DDBJ databases">
        <authorList>
            <person name="Morales-Cruz A."/>
            <person name="Amrine K.C."/>
            <person name="Cantu D."/>
        </authorList>
    </citation>
    <scope>NUCLEOTIDE SEQUENCE [LARGE SCALE GENOMIC DNA]</scope>
    <source>
        <strain evidence="7">DS831</strain>
    </source>
</reference>
<dbReference type="Proteomes" id="UP000034182">
    <property type="component" value="Unassembled WGS sequence"/>
</dbReference>
<evidence type="ECO:0000256" key="3">
    <source>
        <dbReference type="ARBA" id="ARBA00022989"/>
    </source>
</evidence>
<dbReference type="Pfam" id="PF07690">
    <property type="entry name" value="MFS_1"/>
    <property type="match status" value="1"/>
</dbReference>
<feature type="transmembrane region" description="Helical" evidence="6">
    <location>
        <begin position="497"/>
        <end position="521"/>
    </location>
</feature>
<evidence type="ECO:0000313" key="8">
    <source>
        <dbReference type="Proteomes" id="UP000034182"/>
    </source>
</evidence>
<feature type="compositionally biased region" description="Basic and acidic residues" evidence="5">
    <location>
        <begin position="593"/>
        <end position="604"/>
    </location>
</feature>
<keyword evidence="2 6" id="KW-0812">Transmembrane</keyword>
<dbReference type="SUPFAM" id="SSF103473">
    <property type="entry name" value="MFS general substrate transporter"/>
    <property type="match status" value="2"/>
</dbReference>
<feature type="compositionally biased region" description="Acidic residues" evidence="5">
    <location>
        <begin position="565"/>
        <end position="577"/>
    </location>
</feature>
<proteinExistence type="predicted"/>
<feature type="transmembrane region" description="Helical" evidence="6">
    <location>
        <begin position="86"/>
        <end position="108"/>
    </location>
</feature>
<feature type="region of interest" description="Disordered" evidence="5">
    <location>
        <begin position="558"/>
        <end position="604"/>
    </location>
</feature>
<keyword evidence="4 6" id="KW-0472">Membrane</keyword>
<reference evidence="7 8" key="2">
    <citation type="submission" date="2015-05" db="EMBL/GenBank/DDBJ databases">
        <title>Distinctive expansion of gene families associated with plant cell wall degradation and secondary metabolism in the genomes of grapevine trunk pathogens.</title>
        <authorList>
            <person name="Lawrence D.P."/>
            <person name="Travadon R."/>
            <person name="Rolshausen P.E."/>
            <person name="Baumgartner K."/>
        </authorList>
    </citation>
    <scope>NUCLEOTIDE SEQUENCE [LARGE SCALE GENOMIC DNA]</scope>
    <source>
        <strain evidence="7">DS831</strain>
    </source>
</reference>
<evidence type="ECO:0000256" key="2">
    <source>
        <dbReference type="ARBA" id="ARBA00022692"/>
    </source>
</evidence>
<feature type="transmembrane region" description="Helical" evidence="6">
    <location>
        <begin position="151"/>
        <end position="169"/>
    </location>
</feature>
<comment type="caution">
    <text evidence="7">The sequence shown here is derived from an EMBL/GenBank/DDBJ whole genome shotgun (WGS) entry which is preliminary data.</text>
</comment>
<evidence type="ECO:0000256" key="5">
    <source>
        <dbReference type="SAM" id="MobiDB-lite"/>
    </source>
</evidence>
<feature type="compositionally biased region" description="Gly residues" evidence="5">
    <location>
        <begin position="578"/>
        <end position="588"/>
    </location>
</feature>
<protein>
    <submittedName>
        <fullName evidence="7">Putative major facilitator superfamily transporter</fullName>
    </submittedName>
</protein>
<feature type="transmembrane region" description="Helical" evidence="6">
    <location>
        <begin position="277"/>
        <end position="296"/>
    </location>
</feature>
<evidence type="ECO:0000313" key="7">
    <source>
        <dbReference type="EMBL" id="KKY15404.1"/>
    </source>
</evidence>
<feature type="transmembrane region" description="Helical" evidence="6">
    <location>
        <begin position="533"/>
        <end position="552"/>
    </location>
</feature>
<dbReference type="InterPro" id="IPR036259">
    <property type="entry name" value="MFS_trans_sf"/>
</dbReference>
<dbReference type="InterPro" id="IPR011701">
    <property type="entry name" value="MFS"/>
</dbReference>
<evidence type="ECO:0000256" key="6">
    <source>
        <dbReference type="SAM" id="Phobius"/>
    </source>
</evidence>
<dbReference type="PANTHER" id="PTHR23507:SF13">
    <property type="entry name" value="MFS GENERAL SUBSTRATE TRANSPORTER"/>
    <property type="match status" value="1"/>
</dbReference>
<feature type="transmembrane region" description="Helical" evidence="6">
    <location>
        <begin position="181"/>
        <end position="199"/>
    </location>
</feature>
<dbReference type="Gene3D" id="1.20.1250.20">
    <property type="entry name" value="MFS general substrate transporter like domains"/>
    <property type="match status" value="1"/>
</dbReference>
<feature type="transmembrane region" description="Helical" evidence="6">
    <location>
        <begin position="211"/>
        <end position="231"/>
    </location>
</feature>
<feature type="region of interest" description="Disordered" evidence="5">
    <location>
        <begin position="358"/>
        <end position="389"/>
    </location>
</feature>
<keyword evidence="3 6" id="KW-1133">Transmembrane helix</keyword>
<comment type="subcellular location">
    <subcellularLocation>
        <location evidence="1">Membrane</location>
        <topology evidence="1">Multi-pass membrane protein</topology>
    </subcellularLocation>
</comment>